<comment type="caution">
    <text evidence="3">The sequence shown here is derived from an EMBL/GenBank/DDBJ whole genome shotgun (WGS) entry which is preliminary data.</text>
</comment>
<dbReference type="PANTHER" id="PTHR43685">
    <property type="entry name" value="GLYCOSYLTRANSFERASE"/>
    <property type="match status" value="1"/>
</dbReference>
<evidence type="ECO:0000313" key="4">
    <source>
        <dbReference type="Proteomes" id="UP001628220"/>
    </source>
</evidence>
<keyword evidence="4" id="KW-1185">Reference proteome</keyword>
<dbReference type="InterPro" id="IPR001173">
    <property type="entry name" value="Glyco_trans_2-like"/>
</dbReference>
<dbReference type="InterPro" id="IPR029044">
    <property type="entry name" value="Nucleotide-diphossugar_trans"/>
</dbReference>
<dbReference type="EMBL" id="BAAFSF010000001">
    <property type="protein sequence ID" value="GAB1250953.1"/>
    <property type="molecule type" value="Genomic_DNA"/>
</dbReference>
<gene>
    <name evidence="3" type="ORF">Tsumi_00570</name>
</gene>
<dbReference type="Gene3D" id="3.90.550.10">
    <property type="entry name" value="Spore Coat Polysaccharide Biosynthesis Protein SpsA, Chain A"/>
    <property type="match status" value="1"/>
</dbReference>
<dbReference type="RefSeq" id="WP_411914781.1">
    <property type="nucleotide sequence ID" value="NZ_BAAFSF010000001.1"/>
</dbReference>
<dbReference type="InterPro" id="IPR050834">
    <property type="entry name" value="Glycosyltransf_2"/>
</dbReference>
<accession>A0ABQ0DZV6</accession>
<feature type="transmembrane region" description="Helical" evidence="1">
    <location>
        <begin position="237"/>
        <end position="255"/>
    </location>
</feature>
<proteinExistence type="predicted"/>
<dbReference type="Proteomes" id="UP001628220">
    <property type="component" value="Unassembled WGS sequence"/>
</dbReference>
<feature type="transmembrane region" description="Helical" evidence="1">
    <location>
        <begin position="286"/>
        <end position="310"/>
    </location>
</feature>
<protein>
    <submittedName>
        <fullName evidence="3">Glycosyltransferase</fullName>
    </submittedName>
</protein>
<dbReference type="PANTHER" id="PTHR43685:SF2">
    <property type="entry name" value="GLYCOSYLTRANSFERASE 2-LIKE DOMAIN-CONTAINING PROTEIN"/>
    <property type="match status" value="1"/>
</dbReference>
<sequence length="329" mass="36848">MLLSFIVPVYNRPEEVEELLASLQQQGVSNFEVIIVEDGSTRSSKEVVSHYKEHLHIHYIETPNGGPSKARNVGALAAEGQWLVFLDSDVVLPEGYVLALQDGIARSNAVLVGGPDRAADDFTALQKGINYAMTSPLTTGGIRGGKKHKHYCPRTFNMGVERGMFEQLKGFDEAMRFGEDVDFSMRVYEAGGAVALIPNAWVYHKRRTDFRKFFKQVYNSGAARIDLTQRHEGSLKLIHLLPSFATVLFVLFVLVGFWHPLLWVLLLLFALLVGIDSFYRTRSYSASLYAIPATFIQVTGYGSGLIIAAWQSLIHKKRGYNAFKDSFYE</sequence>
<keyword evidence="1" id="KW-0812">Transmembrane</keyword>
<reference evidence="3 4" key="1">
    <citation type="journal article" date="2025" name="Int. J. Syst. Evol. Microbiol.">
        <title>Desulfovibrio falkowii sp. nov., Porphyromonas miyakawae sp. nov., Mediterraneibacter flintii sp. nov. and Owariibacterium komagatae gen. nov., sp. nov., isolated from human faeces.</title>
        <authorList>
            <person name="Hamaguchi T."/>
            <person name="Ohara M."/>
            <person name="Hisatomi A."/>
            <person name="Sekiguchi K."/>
            <person name="Takeda J.I."/>
            <person name="Ueyama J."/>
            <person name="Ito M."/>
            <person name="Nishiwaki H."/>
            <person name="Ogi T."/>
            <person name="Hirayama M."/>
            <person name="Ohkuma M."/>
            <person name="Sakamoto M."/>
            <person name="Ohno K."/>
        </authorList>
    </citation>
    <scope>NUCLEOTIDE SEQUENCE [LARGE SCALE GENOMIC DNA]</scope>
    <source>
        <strain evidence="3 4">13CB11C</strain>
    </source>
</reference>
<dbReference type="SUPFAM" id="SSF53448">
    <property type="entry name" value="Nucleotide-diphospho-sugar transferases"/>
    <property type="match status" value="1"/>
</dbReference>
<keyword evidence="1" id="KW-0472">Membrane</keyword>
<name>A0ABQ0DZV6_9PORP</name>
<evidence type="ECO:0000259" key="2">
    <source>
        <dbReference type="Pfam" id="PF00535"/>
    </source>
</evidence>
<dbReference type="Pfam" id="PF00535">
    <property type="entry name" value="Glycos_transf_2"/>
    <property type="match status" value="1"/>
</dbReference>
<evidence type="ECO:0000313" key="3">
    <source>
        <dbReference type="EMBL" id="GAB1250953.1"/>
    </source>
</evidence>
<organism evidence="3 4">
    <name type="scientific">Porphyromonas miyakawae</name>
    <dbReference type="NCBI Taxonomy" id="3137470"/>
    <lineage>
        <taxon>Bacteria</taxon>
        <taxon>Pseudomonadati</taxon>
        <taxon>Bacteroidota</taxon>
        <taxon>Bacteroidia</taxon>
        <taxon>Bacteroidales</taxon>
        <taxon>Porphyromonadaceae</taxon>
        <taxon>Porphyromonas</taxon>
    </lineage>
</organism>
<evidence type="ECO:0000256" key="1">
    <source>
        <dbReference type="SAM" id="Phobius"/>
    </source>
</evidence>
<keyword evidence="1" id="KW-1133">Transmembrane helix</keyword>
<feature type="domain" description="Glycosyltransferase 2-like" evidence="2">
    <location>
        <begin position="4"/>
        <end position="158"/>
    </location>
</feature>